<feature type="non-terminal residue" evidence="1">
    <location>
        <position position="52"/>
    </location>
</feature>
<evidence type="ECO:0000313" key="1">
    <source>
        <dbReference type="EMBL" id="KAF4735494.1"/>
    </source>
</evidence>
<feature type="non-terminal residue" evidence="1">
    <location>
        <position position="1"/>
    </location>
</feature>
<proteinExistence type="predicted"/>
<dbReference type="Proteomes" id="UP000574390">
    <property type="component" value="Unassembled WGS sequence"/>
</dbReference>
<gene>
    <name evidence="1" type="ORF">FOZ62_019320</name>
</gene>
<protein>
    <submittedName>
        <fullName evidence="1">Uncharacterized protein</fullName>
    </submittedName>
</protein>
<dbReference type="AlphaFoldDB" id="A0A7J6SRA5"/>
<accession>A0A7J6SRA5</accession>
<comment type="caution">
    <text evidence="1">The sequence shown here is derived from an EMBL/GenBank/DDBJ whole genome shotgun (WGS) entry which is preliminary data.</text>
</comment>
<dbReference type="EMBL" id="JABANM010012747">
    <property type="protein sequence ID" value="KAF4735494.1"/>
    <property type="molecule type" value="Genomic_DNA"/>
</dbReference>
<organism evidence="1 2">
    <name type="scientific">Perkinsus olseni</name>
    <name type="common">Perkinsus atlanticus</name>
    <dbReference type="NCBI Taxonomy" id="32597"/>
    <lineage>
        <taxon>Eukaryota</taxon>
        <taxon>Sar</taxon>
        <taxon>Alveolata</taxon>
        <taxon>Perkinsozoa</taxon>
        <taxon>Perkinsea</taxon>
        <taxon>Perkinsida</taxon>
        <taxon>Perkinsidae</taxon>
        <taxon>Perkinsus</taxon>
    </lineage>
</organism>
<name>A0A7J6SRA5_PEROL</name>
<evidence type="ECO:0000313" key="2">
    <source>
        <dbReference type="Proteomes" id="UP000574390"/>
    </source>
</evidence>
<sequence length="52" mass="6376">ATPRHRPHRFRAFGPLVSLRHLHPLGCNYRWSARSRYRCFRCDLHISRAHFY</sequence>
<reference evidence="1 2" key="1">
    <citation type="submission" date="2020-04" db="EMBL/GenBank/DDBJ databases">
        <title>Perkinsus olseni comparative genomics.</title>
        <authorList>
            <person name="Bogema D.R."/>
        </authorList>
    </citation>
    <scope>NUCLEOTIDE SEQUENCE [LARGE SCALE GENOMIC DNA]</scope>
    <source>
        <strain evidence="1">ATCC PRA-205</strain>
    </source>
</reference>